<keyword evidence="3 6" id="KW-0812">Transmembrane</keyword>
<evidence type="ECO:0000256" key="5">
    <source>
        <dbReference type="ARBA" id="ARBA00023136"/>
    </source>
</evidence>
<evidence type="ECO:0000313" key="8">
    <source>
        <dbReference type="Proteomes" id="UP001199916"/>
    </source>
</evidence>
<dbReference type="Proteomes" id="UP001199916">
    <property type="component" value="Unassembled WGS sequence"/>
</dbReference>
<accession>A0ABS8YHA9</accession>
<organism evidence="7 8">
    <name type="scientific">Paenibacillus profundus</name>
    <dbReference type="NCBI Taxonomy" id="1173085"/>
    <lineage>
        <taxon>Bacteria</taxon>
        <taxon>Bacillati</taxon>
        <taxon>Bacillota</taxon>
        <taxon>Bacilli</taxon>
        <taxon>Bacillales</taxon>
        <taxon>Paenibacillaceae</taxon>
        <taxon>Paenibacillus</taxon>
    </lineage>
</organism>
<dbReference type="InterPro" id="IPR001123">
    <property type="entry name" value="LeuE-type"/>
</dbReference>
<keyword evidence="4 6" id="KW-1133">Transmembrane helix</keyword>
<comment type="caution">
    <text evidence="7">The sequence shown here is derived from an EMBL/GenBank/DDBJ whole genome shotgun (WGS) entry which is preliminary data.</text>
</comment>
<protein>
    <submittedName>
        <fullName evidence="7">LysE/ArgO family amino acid transporter</fullName>
    </submittedName>
</protein>
<evidence type="ECO:0000313" key="7">
    <source>
        <dbReference type="EMBL" id="MCE5169731.1"/>
    </source>
</evidence>
<evidence type="ECO:0000256" key="4">
    <source>
        <dbReference type="ARBA" id="ARBA00022989"/>
    </source>
</evidence>
<evidence type="ECO:0000256" key="2">
    <source>
        <dbReference type="ARBA" id="ARBA00022475"/>
    </source>
</evidence>
<feature type="transmembrane region" description="Helical" evidence="6">
    <location>
        <begin position="185"/>
        <end position="203"/>
    </location>
</feature>
<reference evidence="7 8" key="1">
    <citation type="submission" date="2021-11" db="EMBL/GenBank/DDBJ databases">
        <title>Draft genome sequence of Paenibacillus profundus YoMME, a new Gram-positive bacteria with exoelectrogenic properties.</title>
        <authorList>
            <person name="Hubenova Y."/>
            <person name="Hubenova E."/>
            <person name="Manasiev Y."/>
            <person name="Peykov S."/>
            <person name="Mitov M."/>
        </authorList>
    </citation>
    <scope>NUCLEOTIDE SEQUENCE [LARGE SCALE GENOMIC DNA]</scope>
    <source>
        <strain evidence="7 8">YoMME</strain>
    </source>
</reference>
<evidence type="ECO:0000256" key="3">
    <source>
        <dbReference type="ARBA" id="ARBA00022692"/>
    </source>
</evidence>
<feature type="transmembrane region" description="Helical" evidence="6">
    <location>
        <begin position="6"/>
        <end position="27"/>
    </location>
</feature>
<dbReference type="PANTHER" id="PTHR30086:SF20">
    <property type="entry name" value="ARGININE EXPORTER PROTEIN ARGO-RELATED"/>
    <property type="match status" value="1"/>
</dbReference>
<keyword evidence="2" id="KW-1003">Cell membrane</keyword>
<evidence type="ECO:0000256" key="1">
    <source>
        <dbReference type="ARBA" id="ARBA00004651"/>
    </source>
</evidence>
<comment type="subcellular location">
    <subcellularLocation>
        <location evidence="1">Cell membrane</location>
        <topology evidence="1">Multi-pass membrane protein</topology>
    </subcellularLocation>
</comment>
<keyword evidence="5 6" id="KW-0472">Membrane</keyword>
<sequence length="205" mass="22433">MTEAFVHGVLLAFGLILPLGVQNVFIFNQGAIQPRFVKVVPVIITAALCDTLLISLAVGGVSLLILQWTWLKSLLYVAGFIFLLYMGWSLWKAEVATDQSEHGQLSVKRQVLFALSVSLLNPHALLDTVGVIGTNSLQYTGTDKWAFIGATIGVSWLWFIGLAIAGRLLRTLDHSGKWMSGLNKISALTIWLIALYMGVTMIMSL</sequence>
<feature type="transmembrane region" description="Helical" evidence="6">
    <location>
        <begin position="145"/>
        <end position="165"/>
    </location>
</feature>
<evidence type="ECO:0000256" key="6">
    <source>
        <dbReference type="SAM" id="Phobius"/>
    </source>
</evidence>
<name>A0ABS8YHA9_9BACL</name>
<feature type="transmembrane region" description="Helical" evidence="6">
    <location>
        <begin position="111"/>
        <end position="133"/>
    </location>
</feature>
<dbReference type="RefSeq" id="WP_233696640.1">
    <property type="nucleotide sequence ID" value="NZ_JAJNBZ010000006.1"/>
</dbReference>
<feature type="transmembrane region" description="Helical" evidence="6">
    <location>
        <begin position="39"/>
        <end position="68"/>
    </location>
</feature>
<dbReference type="EMBL" id="JAJNBZ010000006">
    <property type="protein sequence ID" value="MCE5169731.1"/>
    <property type="molecule type" value="Genomic_DNA"/>
</dbReference>
<dbReference type="Pfam" id="PF01810">
    <property type="entry name" value="LysE"/>
    <property type="match status" value="1"/>
</dbReference>
<gene>
    <name evidence="7" type="ORF">LQV63_10435</name>
</gene>
<feature type="transmembrane region" description="Helical" evidence="6">
    <location>
        <begin position="74"/>
        <end position="91"/>
    </location>
</feature>
<proteinExistence type="predicted"/>
<dbReference type="PANTHER" id="PTHR30086">
    <property type="entry name" value="ARGININE EXPORTER PROTEIN ARGO"/>
    <property type="match status" value="1"/>
</dbReference>
<keyword evidence="8" id="KW-1185">Reference proteome</keyword>